<dbReference type="Pfam" id="PF04073">
    <property type="entry name" value="tRNA_edit"/>
    <property type="match status" value="1"/>
</dbReference>
<protein>
    <recommendedName>
        <fullName evidence="2">YbaK/aminoacyl-tRNA synthetase-associated domain-containing protein</fullName>
    </recommendedName>
</protein>
<dbReference type="GO" id="GO:0002161">
    <property type="term" value="F:aminoacyl-tRNA deacylase activity"/>
    <property type="evidence" value="ECO:0007669"/>
    <property type="project" value="InterPro"/>
</dbReference>
<dbReference type="Gramene" id="evm.model.01.1646">
    <property type="protein sequence ID" value="cds.evm.model.01.1646"/>
    <property type="gene ID" value="evm.TU.01.1646"/>
</dbReference>
<dbReference type="FunFam" id="3.90.960.10:FF:000005">
    <property type="entry name" value="Putative prolyl-tRNA synthetase"/>
    <property type="match status" value="1"/>
</dbReference>
<proteinExistence type="inferred from homology"/>
<accession>A0A803NHZ2</accession>
<dbReference type="PANTHER" id="PTHR31423:SF3">
    <property type="entry name" value="PROLYL-TRNA SYNTHETASE ASSOCIATED DOMAIN-CONTAINING PROTEIN 1-RELATED"/>
    <property type="match status" value="1"/>
</dbReference>
<dbReference type="SUPFAM" id="SSF55826">
    <property type="entry name" value="YbaK/ProRS associated domain"/>
    <property type="match status" value="1"/>
</dbReference>
<dbReference type="EMBL" id="UZAU01000042">
    <property type="status" value="NOT_ANNOTATED_CDS"/>
    <property type="molecule type" value="Genomic_DNA"/>
</dbReference>
<evidence type="ECO:0000313" key="3">
    <source>
        <dbReference type="EnsemblPlants" id="cds.evm.model.01.1646"/>
    </source>
</evidence>
<dbReference type="CDD" id="cd04335">
    <property type="entry name" value="PrdX_deacylase"/>
    <property type="match status" value="1"/>
</dbReference>
<reference evidence="3" key="1">
    <citation type="submission" date="2018-11" db="EMBL/GenBank/DDBJ databases">
        <authorList>
            <person name="Grassa J C."/>
        </authorList>
    </citation>
    <scope>NUCLEOTIDE SEQUENCE [LARGE SCALE GENOMIC DNA]</scope>
</reference>
<evidence type="ECO:0000259" key="2">
    <source>
        <dbReference type="Pfam" id="PF04073"/>
    </source>
</evidence>
<sequence>MGFTKEQLLARLQELKIDYSKYEHPVVLTVEAQAKYVGNLEGALSKNLFLKDKKNRLYIVSALSDTKVDLKVLSARLGLGKGGLRMAPEEALGEILQVPLGCVTPFALVNESARLVSLLLDQGFKRQERCFFHPLSNDTSISLNVSGLDTFLKSLGRDPTYVDLEANPTIGKDQPPDLGYLVPVDSVVLPNPPESLTSSTGSSEKYTTSADVVSTKSSDQMPNLLRNYGLLEAYSLMVVFKTFWDLCGTECLFLWNCHPKVWKVSKLGVGLTSRARLTFRSEHTLPNYVSKPELLPSNSFQFHTNCSLGGFSCWGTLQKLDFTAFKSTSALDAQQAPTHTAQTIMSTANFQSIHDVSGSQPQTPSDLKEQIALELFVLINKAAKDEELLVATCASHHPNPLIEEEIQARFLATYLDANASGGSTSRRDKMPFRVIRTPILSRMSLIDQGGFDNYFLSLNRRSLSLFLNKLILLLDASLQSGDLIFNKFLHCLSRVDLGLQPFDGIAFILEF</sequence>
<reference evidence="3" key="2">
    <citation type="submission" date="2021-03" db="UniProtKB">
        <authorList>
            <consortium name="EnsemblPlants"/>
        </authorList>
    </citation>
    <scope>IDENTIFICATION</scope>
</reference>
<dbReference type="AlphaFoldDB" id="A0A803NHZ2"/>
<dbReference type="Proteomes" id="UP000596661">
    <property type="component" value="Chromosome 1"/>
</dbReference>
<keyword evidence="4" id="KW-1185">Reference proteome</keyword>
<dbReference type="InterPro" id="IPR036754">
    <property type="entry name" value="YbaK/aa-tRNA-synt-asso_dom_sf"/>
</dbReference>
<organism evidence="3 4">
    <name type="scientific">Cannabis sativa</name>
    <name type="common">Hemp</name>
    <name type="synonym">Marijuana</name>
    <dbReference type="NCBI Taxonomy" id="3483"/>
    <lineage>
        <taxon>Eukaryota</taxon>
        <taxon>Viridiplantae</taxon>
        <taxon>Streptophyta</taxon>
        <taxon>Embryophyta</taxon>
        <taxon>Tracheophyta</taxon>
        <taxon>Spermatophyta</taxon>
        <taxon>Magnoliopsida</taxon>
        <taxon>eudicotyledons</taxon>
        <taxon>Gunneridae</taxon>
        <taxon>Pentapetalae</taxon>
        <taxon>rosids</taxon>
        <taxon>fabids</taxon>
        <taxon>Rosales</taxon>
        <taxon>Cannabaceae</taxon>
        <taxon>Cannabis</taxon>
    </lineage>
</organism>
<feature type="domain" description="YbaK/aminoacyl-tRNA synthetase-associated" evidence="2">
    <location>
        <begin position="24"/>
        <end position="148"/>
    </location>
</feature>
<name>A0A803NHZ2_CANSA</name>
<evidence type="ECO:0000256" key="1">
    <source>
        <dbReference type="ARBA" id="ARBA00010201"/>
    </source>
</evidence>
<dbReference type="InterPro" id="IPR007214">
    <property type="entry name" value="YbaK/aa-tRNA-synth-assoc-dom"/>
</dbReference>
<comment type="similarity">
    <text evidence="1">Belongs to the PRORSD1 family.</text>
</comment>
<dbReference type="PANTHER" id="PTHR31423">
    <property type="entry name" value="YBAK DOMAIN-CONTAINING PROTEIN"/>
    <property type="match status" value="1"/>
</dbReference>
<dbReference type="InterPro" id="IPR040285">
    <property type="entry name" value="ProX/PRXD1"/>
</dbReference>
<evidence type="ECO:0000313" key="4">
    <source>
        <dbReference type="Proteomes" id="UP000596661"/>
    </source>
</evidence>
<dbReference type="Gene3D" id="3.90.960.10">
    <property type="entry name" value="YbaK/aminoacyl-tRNA synthetase-associated domain"/>
    <property type="match status" value="1"/>
</dbReference>
<dbReference type="EnsemblPlants" id="evm.model.01.1646">
    <property type="protein sequence ID" value="cds.evm.model.01.1646"/>
    <property type="gene ID" value="evm.TU.01.1646"/>
</dbReference>